<dbReference type="AlphaFoldDB" id="A0A2W2DYI8"/>
<evidence type="ECO:0000313" key="3">
    <source>
        <dbReference type="Proteomes" id="UP000249304"/>
    </source>
</evidence>
<dbReference type="Proteomes" id="UP000249304">
    <property type="component" value="Unassembled WGS sequence"/>
</dbReference>
<evidence type="ECO:0000256" key="1">
    <source>
        <dbReference type="SAM" id="Phobius"/>
    </source>
</evidence>
<keyword evidence="1" id="KW-0812">Transmembrane</keyword>
<feature type="non-terminal residue" evidence="2">
    <location>
        <position position="115"/>
    </location>
</feature>
<sequence>MTLVQMKLAILRHAMKGQQGAMMSSAGVLGALVAAGTIYLAFLDGDLLVAAYAVWMLGWIIGPVFSGGGDETLRPEFFAPLGLRQHRLAAGLLASAFVGVAPLVSLVAPVSYTHL</sequence>
<reference evidence="2 3" key="1">
    <citation type="submission" date="2018-01" db="EMBL/GenBank/DDBJ databases">
        <title>Draft genome sequence of Nonomuraea sp. KC333.</title>
        <authorList>
            <person name="Sahin N."/>
            <person name="Saygin H."/>
            <person name="Ay H."/>
        </authorList>
    </citation>
    <scope>NUCLEOTIDE SEQUENCE [LARGE SCALE GENOMIC DNA]</scope>
    <source>
        <strain evidence="2 3">KC333</strain>
    </source>
</reference>
<accession>A0A2W2DYI8</accession>
<keyword evidence="1" id="KW-0472">Membrane</keyword>
<comment type="caution">
    <text evidence="2">The sequence shown here is derived from an EMBL/GenBank/DDBJ whole genome shotgun (WGS) entry which is preliminary data.</text>
</comment>
<organism evidence="2 3">
    <name type="scientific">Nonomuraea aridisoli</name>
    <dbReference type="NCBI Taxonomy" id="2070368"/>
    <lineage>
        <taxon>Bacteria</taxon>
        <taxon>Bacillati</taxon>
        <taxon>Actinomycetota</taxon>
        <taxon>Actinomycetes</taxon>
        <taxon>Streptosporangiales</taxon>
        <taxon>Streptosporangiaceae</taxon>
        <taxon>Nonomuraea</taxon>
    </lineage>
</organism>
<keyword evidence="3" id="KW-1185">Reference proteome</keyword>
<proteinExistence type="predicted"/>
<feature type="transmembrane region" description="Helical" evidence="1">
    <location>
        <begin position="88"/>
        <end position="112"/>
    </location>
</feature>
<name>A0A2W2DYI8_9ACTN</name>
<protein>
    <submittedName>
        <fullName evidence="2">Uncharacterized protein</fullName>
    </submittedName>
</protein>
<gene>
    <name evidence="2" type="ORF">C1J01_47475</name>
</gene>
<feature type="transmembrane region" description="Helical" evidence="1">
    <location>
        <begin position="48"/>
        <end position="67"/>
    </location>
</feature>
<keyword evidence="1" id="KW-1133">Transmembrane helix</keyword>
<feature type="transmembrane region" description="Helical" evidence="1">
    <location>
        <begin position="21"/>
        <end position="42"/>
    </location>
</feature>
<evidence type="ECO:0000313" key="2">
    <source>
        <dbReference type="EMBL" id="PZG02287.1"/>
    </source>
</evidence>
<dbReference type="EMBL" id="POUD01000508">
    <property type="protein sequence ID" value="PZG02287.1"/>
    <property type="molecule type" value="Genomic_DNA"/>
</dbReference>